<keyword evidence="6" id="KW-0130">Cell adhesion</keyword>
<reference evidence="13" key="2">
    <citation type="submission" date="2025-09" db="UniProtKB">
        <authorList>
            <consortium name="Ensembl"/>
        </authorList>
    </citation>
    <scope>IDENTIFICATION</scope>
</reference>
<dbReference type="InterPro" id="IPR022078">
    <property type="entry name" value="CD99L2"/>
</dbReference>
<evidence type="ECO:0000256" key="10">
    <source>
        <dbReference type="ARBA" id="ARBA00037814"/>
    </source>
</evidence>
<dbReference type="Proteomes" id="UP000261660">
    <property type="component" value="Unplaced"/>
</dbReference>
<accession>A0A3Q3E5T5</accession>
<dbReference type="PANTHER" id="PTHR15076">
    <property type="entry name" value="CD99/MIC2 PROTEIN RELATED"/>
    <property type="match status" value="1"/>
</dbReference>
<dbReference type="GO" id="GO:0070161">
    <property type="term" value="C:anchoring junction"/>
    <property type="evidence" value="ECO:0007669"/>
    <property type="project" value="UniProtKB-SubCell"/>
</dbReference>
<keyword evidence="3" id="KW-1003">Cell membrane</keyword>
<evidence type="ECO:0000256" key="3">
    <source>
        <dbReference type="ARBA" id="ARBA00022475"/>
    </source>
</evidence>
<comment type="subcellular location">
    <subcellularLocation>
        <location evidence="1">Cell junction</location>
    </subcellularLocation>
    <subcellularLocation>
        <location evidence="10">Cell membrane</location>
        <topology evidence="10">Single-pass type I membrane protein</topology>
        <orientation evidence="10">Extracellular side</orientation>
    </subcellularLocation>
</comment>
<evidence type="ECO:0000256" key="7">
    <source>
        <dbReference type="ARBA" id="ARBA00022949"/>
    </source>
</evidence>
<evidence type="ECO:0000256" key="1">
    <source>
        <dbReference type="ARBA" id="ARBA00004282"/>
    </source>
</evidence>
<organism evidence="13 14">
    <name type="scientific">Labrus bergylta</name>
    <name type="common">ballan wrasse</name>
    <dbReference type="NCBI Taxonomy" id="56723"/>
    <lineage>
        <taxon>Eukaryota</taxon>
        <taxon>Metazoa</taxon>
        <taxon>Chordata</taxon>
        <taxon>Craniata</taxon>
        <taxon>Vertebrata</taxon>
        <taxon>Euteleostomi</taxon>
        <taxon>Actinopterygii</taxon>
        <taxon>Neopterygii</taxon>
        <taxon>Teleostei</taxon>
        <taxon>Neoteleostei</taxon>
        <taxon>Acanthomorphata</taxon>
        <taxon>Eupercaria</taxon>
        <taxon>Labriformes</taxon>
        <taxon>Labridae</taxon>
        <taxon>Labrus</taxon>
    </lineage>
</organism>
<protein>
    <recommendedName>
        <fullName evidence="11">CD99 antigen-like protein 2</fullName>
    </recommendedName>
</protein>
<reference evidence="13" key="1">
    <citation type="submission" date="2025-08" db="UniProtKB">
        <authorList>
            <consortium name="Ensembl"/>
        </authorList>
    </citation>
    <scope>IDENTIFICATION</scope>
</reference>
<dbReference type="GO" id="GO:0005886">
    <property type="term" value="C:plasma membrane"/>
    <property type="evidence" value="ECO:0007669"/>
    <property type="project" value="UniProtKB-SubCell"/>
</dbReference>
<comment type="similarity">
    <text evidence="2">Belongs to the CD99 family.</text>
</comment>
<sequence length="158" mass="17677">MLFGNSHRALLSPPLSLSLSLSLRNNTRLFMSDLFLHVVLMDDFNCLQDSLTEKVSVQPSFITSMFYNEREKARGGERGRGQKQDQINQYDDNSGEILSHTHTHKHTQTHTHTHTHTTTAEVGTIAGIASAVVMALVGAVSSYISYQKKKLCFGIQRE</sequence>
<dbReference type="STRING" id="56723.ENSLBEP00000002353"/>
<keyword evidence="5" id="KW-0732">Signal</keyword>
<evidence type="ECO:0000313" key="14">
    <source>
        <dbReference type="Proteomes" id="UP000261660"/>
    </source>
</evidence>
<evidence type="ECO:0000256" key="9">
    <source>
        <dbReference type="ARBA" id="ARBA00023136"/>
    </source>
</evidence>
<evidence type="ECO:0000313" key="13">
    <source>
        <dbReference type="Ensembl" id="ENSLBEP00000002353.1"/>
    </source>
</evidence>
<dbReference type="Ensembl" id="ENSLBET00000002486.1">
    <property type="protein sequence ID" value="ENSLBEP00000002353.1"/>
    <property type="gene ID" value="ENSLBEG00000001847.1"/>
</dbReference>
<keyword evidence="14" id="KW-1185">Reference proteome</keyword>
<name>A0A3Q3E5T5_9LABR</name>
<dbReference type="GO" id="GO:0007155">
    <property type="term" value="P:cell adhesion"/>
    <property type="evidence" value="ECO:0007669"/>
    <property type="project" value="UniProtKB-KW"/>
</dbReference>
<keyword evidence="4 12" id="KW-0812">Transmembrane</keyword>
<evidence type="ECO:0000256" key="12">
    <source>
        <dbReference type="SAM" id="Phobius"/>
    </source>
</evidence>
<dbReference type="Pfam" id="PF12301">
    <property type="entry name" value="CD99L2"/>
    <property type="match status" value="1"/>
</dbReference>
<evidence type="ECO:0000256" key="8">
    <source>
        <dbReference type="ARBA" id="ARBA00022989"/>
    </source>
</evidence>
<dbReference type="GeneTree" id="ENSGT00940000173415"/>
<keyword evidence="7" id="KW-0965">Cell junction</keyword>
<evidence type="ECO:0000256" key="4">
    <source>
        <dbReference type="ARBA" id="ARBA00022692"/>
    </source>
</evidence>
<evidence type="ECO:0000256" key="11">
    <source>
        <dbReference type="ARBA" id="ARBA00040427"/>
    </source>
</evidence>
<feature type="transmembrane region" description="Helical" evidence="12">
    <location>
        <begin position="125"/>
        <end position="146"/>
    </location>
</feature>
<keyword evidence="9 12" id="KW-0472">Membrane</keyword>
<dbReference type="InParanoid" id="A0A3Q3E5T5"/>
<evidence type="ECO:0000256" key="6">
    <source>
        <dbReference type="ARBA" id="ARBA00022889"/>
    </source>
</evidence>
<keyword evidence="8 12" id="KW-1133">Transmembrane helix</keyword>
<dbReference type="PANTHER" id="PTHR15076:SF12">
    <property type="entry name" value="CD99 ANTIGEN-LIKE PROTEIN 2"/>
    <property type="match status" value="1"/>
</dbReference>
<evidence type="ECO:0000256" key="5">
    <source>
        <dbReference type="ARBA" id="ARBA00022729"/>
    </source>
</evidence>
<proteinExistence type="inferred from homology"/>
<dbReference type="AlphaFoldDB" id="A0A3Q3E5T5"/>
<evidence type="ECO:0000256" key="2">
    <source>
        <dbReference type="ARBA" id="ARBA00008763"/>
    </source>
</evidence>